<dbReference type="GO" id="GO:0005576">
    <property type="term" value="C:extracellular region"/>
    <property type="evidence" value="ECO:0007669"/>
    <property type="project" value="UniProtKB-SubCell"/>
</dbReference>
<feature type="region of interest" description="Disordered" evidence="4">
    <location>
        <begin position="1"/>
        <end position="21"/>
    </location>
</feature>
<dbReference type="PANTHER" id="PTHR11475">
    <property type="entry name" value="OXIDASE/PEROXIDASE"/>
    <property type="match status" value="1"/>
</dbReference>
<evidence type="ECO:0000256" key="4">
    <source>
        <dbReference type="SAM" id="MobiDB-lite"/>
    </source>
</evidence>
<dbReference type="AlphaFoldDB" id="A0A853BN93"/>
<proteinExistence type="predicted"/>
<evidence type="ECO:0000256" key="1">
    <source>
        <dbReference type="ARBA" id="ARBA00004613"/>
    </source>
</evidence>
<dbReference type="GO" id="GO:0004601">
    <property type="term" value="F:peroxidase activity"/>
    <property type="evidence" value="ECO:0007669"/>
    <property type="project" value="InterPro"/>
</dbReference>
<comment type="caution">
    <text evidence="5">The sequence shown here is derived from an EMBL/GenBank/DDBJ whole genome shotgun (WGS) entry which is preliminary data.</text>
</comment>
<keyword evidence="6" id="KW-1185">Reference proteome</keyword>
<gene>
    <name evidence="5" type="ORF">HNR12_002268</name>
</gene>
<evidence type="ECO:0000313" key="6">
    <source>
        <dbReference type="Proteomes" id="UP000575985"/>
    </source>
</evidence>
<evidence type="ECO:0000256" key="2">
    <source>
        <dbReference type="ARBA" id="ARBA00022525"/>
    </source>
</evidence>
<dbReference type="InterPro" id="IPR010255">
    <property type="entry name" value="Haem_peroxidase_sf"/>
</dbReference>
<dbReference type="Gene3D" id="1.10.640.10">
    <property type="entry name" value="Haem peroxidase domain superfamily, animal type"/>
    <property type="match status" value="1"/>
</dbReference>
<accession>A0A853BN93</accession>
<dbReference type="SUPFAM" id="SSF48113">
    <property type="entry name" value="Heme-dependent peroxidases"/>
    <property type="match status" value="1"/>
</dbReference>
<dbReference type="CDD" id="cd09819">
    <property type="entry name" value="An_peroxidase_bacterial_1"/>
    <property type="match status" value="1"/>
</dbReference>
<dbReference type="Pfam" id="PF03098">
    <property type="entry name" value="An_peroxidase"/>
    <property type="match status" value="1"/>
</dbReference>
<dbReference type="Proteomes" id="UP000575985">
    <property type="component" value="Unassembled WGS sequence"/>
</dbReference>
<feature type="region of interest" description="Disordered" evidence="4">
    <location>
        <begin position="33"/>
        <end position="67"/>
    </location>
</feature>
<evidence type="ECO:0008006" key="7">
    <source>
        <dbReference type="Google" id="ProtNLM"/>
    </source>
</evidence>
<dbReference type="InterPro" id="IPR037120">
    <property type="entry name" value="Haem_peroxidase_sf_animal"/>
</dbReference>
<dbReference type="PROSITE" id="PS50292">
    <property type="entry name" value="PEROXIDASE_3"/>
    <property type="match status" value="1"/>
</dbReference>
<dbReference type="PANTHER" id="PTHR11475:SF4">
    <property type="entry name" value="CHORION PEROXIDASE"/>
    <property type="match status" value="1"/>
</dbReference>
<keyword evidence="2" id="KW-0964">Secreted</keyword>
<reference evidence="5 6" key="1">
    <citation type="submission" date="2020-07" db="EMBL/GenBank/DDBJ databases">
        <title>Sequencing the genomes of 1000 actinobacteria strains.</title>
        <authorList>
            <person name="Klenk H.-P."/>
        </authorList>
    </citation>
    <scope>NUCLEOTIDE SEQUENCE [LARGE SCALE GENOMIC DNA]</scope>
    <source>
        <strain evidence="5 6">DSM 45927</strain>
    </source>
</reference>
<protein>
    <recommendedName>
        <fullName evidence="7">Peroxidase</fullName>
    </recommendedName>
</protein>
<comment type="subcellular location">
    <subcellularLocation>
        <location evidence="1">Secreted</location>
    </subcellularLocation>
</comment>
<dbReference type="EMBL" id="JACCFO010000001">
    <property type="protein sequence ID" value="NYI95991.1"/>
    <property type="molecule type" value="Genomic_DNA"/>
</dbReference>
<dbReference type="RefSeq" id="WP_308118643.1">
    <property type="nucleotide sequence ID" value="NZ_JACCFO010000001.1"/>
</dbReference>
<dbReference type="GO" id="GO:0020037">
    <property type="term" value="F:heme binding"/>
    <property type="evidence" value="ECO:0007669"/>
    <property type="project" value="InterPro"/>
</dbReference>
<evidence type="ECO:0000313" key="5">
    <source>
        <dbReference type="EMBL" id="NYI95991.1"/>
    </source>
</evidence>
<keyword evidence="3" id="KW-0325">Glycoprotein</keyword>
<sequence>MPGAQGGRGDHQPQPGQQKVAVAVPLGVVLAPARQGGRGLDQRAADAADQRLPRRRRGDPLGDRTPRFDLDCLYGRGPADQPYLYDAERPGRFLIGRHDDELDLPRNEQQTALIGDPRNDENIIVSQLQLTMLLFHNSVLDRIEELRAAEPVPEPDDFTLAQRIVRWHYQWVVVHDFLRRIVGEETLNAVLRREPRVPGGRRVEKAVPAFFHWRRAPFIPVEFSGAAYRFGHSLVRARYKFNTTVPALPIFTPEPISQSDPLSHLGGFRILPPVWQIEWPRFFPLEEGRAPVPVRAVDTRIVPPLLELPPEAAAGVASLVERNLTRGVQLGLPSGQAVAGAMGLEPLSHADLGLPRRGGAPLWYYVLREAEVLAGGRHLGPVGGRIVAEVFLGLLAADPSSYLSTDPGWTPTLPSARPGEFTMSDLIRFTGFGLAEV</sequence>
<dbReference type="InterPro" id="IPR019791">
    <property type="entry name" value="Haem_peroxidase_animal"/>
</dbReference>
<evidence type="ECO:0000256" key="3">
    <source>
        <dbReference type="ARBA" id="ARBA00023180"/>
    </source>
</evidence>
<organism evidence="5 6">
    <name type="scientific">Streptomonospora nanhaiensis</name>
    <dbReference type="NCBI Taxonomy" id="1323731"/>
    <lineage>
        <taxon>Bacteria</taxon>
        <taxon>Bacillati</taxon>
        <taxon>Actinomycetota</taxon>
        <taxon>Actinomycetes</taxon>
        <taxon>Streptosporangiales</taxon>
        <taxon>Nocardiopsidaceae</taxon>
        <taxon>Streptomonospora</taxon>
    </lineage>
</organism>
<name>A0A853BN93_9ACTN</name>
<dbReference type="GO" id="GO:0006979">
    <property type="term" value="P:response to oxidative stress"/>
    <property type="evidence" value="ECO:0007669"/>
    <property type="project" value="InterPro"/>
</dbReference>
<feature type="compositionally biased region" description="Basic and acidic residues" evidence="4">
    <location>
        <begin position="40"/>
        <end position="67"/>
    </location>
</feature>